<evidence type="ECO:0000256" key="10">
    <source>
        <dbReference type="ARBA" id="ARBA00023136"/>
    </source>
</evidence>
<dbReference type="GO" id="GO:0005765">
    <property type="term" value="C:lysosomal membrane"/>
    <property type="evidence" value="ECO:0007669"/>
    <property type="project" value="UniProtKB-SubCell"/>
</dbReference>
<dbReference type="EMBL" id="CP045908">
    <property type="protein sequence ID" value="QQP33064.1"/>
    <property type="molecule type" value="Genomic_DNA"/>
</dbReference>
<dbReference type="GO" id="GO:0015031">
    <property type="term" value="P:protein transport"/>
    <property type="evidence" value="ECO:0007669"/>
    <property type="project" value="UniProtKB-KW"/>
</dbReference>
<dbReference type="AlphaFoldDB" id="A0A7T8GMM7"/>
<proteinExistence type="inferred from homology"/>
<dbReference type="GO" id="GO:0090385">
    <property type="term" value="P:phagosome-lysosome fusion"/>
    <property type="evidence" value="ECO:0007669"/>
    <property type="project" value="TreeGrafter"/>
</dbReference>
<reference evidence="14" key="2">
    <citation type="journal article" name="Sci. Data">
        <title>Chromosome-scale genome assembly of the sea louse Caligus rogercresseyi by SMRT sequencing and Hi-C analysis.</title>
        <authorList>
            <person name="Gallardo-Escarate C."/>
            <person name="Valenzuela-Munoz V."/>
            <person name="Nunez-Acuna G."/>
            <person name="Valenzuela-Miranda D."/>
            <person name="Goncalves A.T."/>
            <person name="Escobar-Sepulveda H."/>
            <person name="Liachko I."/>
            <person name="Nelson B."/>
            <person name="Roberts S."/>
            <person name="Warren W."/>
        </authorList>
    </citation>
    <scope>NUCLEOTIDE SEQUENCE</scope>
    <source>
        <strain evidence="13">FCH</strain>
        <tissue evidence="14">Whole tissue</tissue>
    </source>
</reference>
<dbReference type="PANTHER" id="PTHR47981:SF13">
    <property type="entry name" value="RAS-RELATED PROTEIN RAB-7A"/>
    <property type="match status" value="1"/>
</dbReference>
<evidence type="ECO:0000256" key="4">
    <source>
        <dbReference type="ARBA" id="ARBA00022448"/>
    </source>
</evidence>
<dbReference type="PROSITE" id="PS00675">
    <property type="entry name" value="SIGMA54_INTERACT_1"/>
    <property type="match status" value="1"/>
</dbReference>
<dbReference type="GO" id="GO:0005525">
    <property type="term" value="F:GTP binding"/>
    <property type="evidence" value="ECO:0007669"/>
    <property type="project" value="UniProtKB-KW"/>
</dbReference>
<dbReference type="PANTHER" id="PTHR47981">
    <property type="entry name" value="RAB FAMILY"/>
    <property type="match status" value="1"/>
</dbReference>
<dbReference type="Gene3D" id="3.40.50.300">
    <property type="entry name" value="P-loop containing nucleotide triphosphate hydrolases"/>
    <property type="match status" value="1"/>
</dbReference>
<reference evidence="15" key="1">
    <citation type="submission" date="2021-01" db="EMBL/GenBank/DDBJ databases">
        <title>Caligus Genome Assembly.</title>
        <authorList>
            <person name="Gallardo-Escarate C."/>
        </authorList>
    </citation>
    <scope>NUCLEOTIDE SEQUENCE [LARGE SCALE GENOMIC DNA]</scope>
</reference>
<dbReference type="GO" id="GO:0031902">
    <property type="term" value="C:late endosome membrane"/>
    <property type="evidence" value="ECO:0007669"/>
    <property type="project" value="UniProtKB-SubCell"/>
</dbReference>
<dbReference type="EMBL" id="CP045909">
    <property type="protein sequence ID" value="QQP32382.1"/>
    <property type="molecule type" value="Genomic_DNA"/>
</dbReference>
<organism evidence="14 15">
    <name type="scientific">Caligus rogercresseyi</name>
    <name type="common">Sea louse</name>
    <dbReference type="NCBI Taxonomy" id="217165"/>
    <lineage>
        <taxon>Eukaryota</taxon>
        <taxon>Metazoa</taxon>
        <taxon>Ecdysozoa</taxon>
        <taxon>Arthropoda</taxon>
        <taxon>Crustacea</taxon>
        <taxon>Multicrustacea</taxon>
        <taxon>Hexanauplia</taxon>
        <taxon>Copepoda</taxon>
        <taxon>Siphonostomatoida</taxon>
        <taxon>Caligidae</taxon>
        <taxon>Caligus</taxon>
    </lineage>
</organism>
<evidence type="ECO:0000256" key="1">
    <source>
        <dbReference type="ARBA" id="ARBA00004414"/>
    </source>
</evidence>
<keyword evidence="11" id="KW-0449">Lipoprotein</keyword>
<dbReference type="InterPro" id="IPR027417">
    <property type="entry name" value="P-loop_NTPase"/>
</dbReference>
<evidence type="ECO:0000256" key="12">
    <source>
        <dbReference type="ARBA" id="ARBA00023289"/>
    </source>
</evidence>
<dbReference type="SUPFAM" id="SSF52540">
    <property type="entry name" value="P-loop containing nucleoside triphosphate hydrolases"/>
    <property type="match status" value="1"/>
</dbReference>
<comment type="subcellular location">
    <subcellularLocation>
        <location evidence="1">Late endosome membrane</location>
    </subcellularLocation>
    <subcellularLocation>
        <location evidence="2">Lysosome membrane</location>
    </subcellularLocation>
</comment>
<evidence type="ECO:0000256" key="11">
    <source>
        <dbReference type="ARBA" id="ARBA00023288"/>
    </source>
</evidence>
<keyword evidence="7" id="KW-0967">Endosome</keyword>
<evidence type="ECO:0000313" key="13">
    <source>
        <dbReference type="EMBL" id="QQP32382.1"/>
    </source>
</evidence>
<evidence type="ECO:0000256" key="7">
    <source>
        <dbReference type="ARBA" id="ARBA00022753"/>
    </source>
</evidence>
<sequence length="77" mass="8458">MSDSEEETASEKQYKVILLGDSGSGKSSLALKYSKDKFSKQYKPTSGVEFYLKRAAVTSGGKHITLKVKMPSLCCIF</sequence>
<name>A0A7T8GMM7_CALRO</name>
<dbReference type="GO" id="GO:0003924">
    <property type="term" value="F:GTPase activity"/>
    <property type="evidence" value="ECO:0007669"/>
    <property type="project" value="InterPro"/>
</dbReference>
<evidence type="ECO:0000256" key="8">
    <source>
        <dbReference type="ARBA" id="ARBA00022927"/>
    </source>
</evidence>
<protein>
    <submittedName>
        <fullName evidence="14">Uncharacterized protein</fullName>
    </submittedName>
</protein>
<evidence type="ECO:0000256" key="3">
    <source>
        <dbReference type="ARBA" id="ARBA00006270"/>
    </source>
</evidence>
<comment type="similarity">
    <text evidence="3">Belongs to the small GTPase superfamily. Rab family.</text>
</comment>
<dbReference type="PRINTS" id="PR00449">
    <property type="entry name" value="RASTRNSFRMNG"/>
</dbReference>
<evidence type="ECO:0000256" key="5">
    <source>
        <dbReference type="ARBA" id="ARBA00022481"/>
    </source>
</evidence>
<evidence type="ECO:0000313" key="14">
    <source>
        <dbReference type="EMBL" id="QQP33064.1"/>
    </source>
</evidence>
<evidence type="ECO:0000256" key="2">
    <source>
        <dbReference type="ARBA" id="ARBA00004656"/>
    </source>
</evidence>
<accession>A0A7T8GMM7</accession>
<keyword evidence="9" id="KW-0342">GTP-binding</keyword>
<keyword evidence="6" id="KW-0547">Nucleotide-binding</keyword>
<dbReference type="PROSITE" id="PS51419">
    <property type="entry name" value="RAB"/>
    <property type="match status" value="1"/>
</dbReference>
<keyword evidence="5" id="KW-0488">Methylation</keyword>
<keyword evidence="12" id="KW-0636">Prenylation</keyword>
<dbReference type="GO" id="GO:0045335">
    <property type="term" value="C:phagocytic vesicle"/>
    <property type="evidence" value="ECO:0007669"/>
    <property type="project" value="TreeGrafter"/>
</dbReference>
<dbReference type="InterPro" id="IPR025662">
    <property type="entry name" value="Sigma_54_int_dom_ATP-bd_1"/>
</dbReference>
<keyword evidence="10" id="KW-0472">Membrane</keyword>
<keyword evidence="8" id="KW-0653">Protein transport</keyword>
<dbReference type="OrthoDB" id="10254700at2759"/>
<dbReference type="InterPro" id="IPR001806">
    <property type="entry name" value="Small_GTPase"/>
</dbReference>
<evidence type="ECO:0000256" key="9">
    <source>
        <dbReference type="ARBA" id="ARBA00023134"/>
    </source>
</evidence>
<dbReference type="GO" id="GO:0008333">
    <property type="term" value="P:endosome to lysosome transport"/>
    <property type="evidence" value="ECO:0007669"/>
    <property type="project" value="TreeGrafter"/>
</dbReference>
<evidence type="ECO:0000256" key="6">
    <source>
        <dbReference type="ARBA" id="ARBA00022741"/>
    </source>
</evidence>
<keyword evidence="15" id="KW-1185">Reference proteome</keyword>
<dbReference type="Proteomes" id="UP000595437">
    <property type="component" value="Chromosome 19"/>
</dbReference>
<gene>
    <name evidence="14" type="ORF">FKW44_024304</name>
    <name evidence="13" type="ORF">FKW44_024678</name>
</gene>
<keyword evidence="4" id="KW-0813">Transport</keyword>
<dbReference type="Pfam" id="PF00071">
    <property type="entry name" value="Ras"/>
    <property type="match status" value="1"/>
</dbReference>
<evidence type="ECO:0000313" key="15">
    <source>
        <dbReference type="Proteomes" id="UP000595437"/>
    </source>
</evidence>
<dbReference type="Proteomes" id="UP000595437">
    <property type="component" value="Chromosome 20"/>
</dbReference>